<dbReference type="Proteomes" id="UP000238274">
    <property type="component" value="Unassembled WGS sequence"/>
</dbReference>
<dbReference type="InterPro" id="IPR012337">
    <property type="entry name" value="RNaseH-like_sf"/>
</dbReference>
<evidence type="ECO:0000259" key="18">
    <source>
        <dbReference type="PROSITE" id="PS50878"/>
    </source>
</evidence>
<evidence type="ECO:0000256" key="4">
    <source>
        <dbReference type="ARBA" id="ARBA00022722"/>
    </source>
</evidence>
<reference evidence="20 21" key="1">
    <citation type="submission" date="2017-12" db="EMBL/GenBank/DDBJ databases">
        <title>Gene loss provides genomic basis for host adaptation in cereal stripe rust fungi.</title>
        <authorList>
            <person name="Xia C."/>
        </authorList>
    </citation>
    <scope>NUCLEOTIDE SEQUENCE [LARGE SCALE GENOMIC DNA]</scope>
    <source>
        <strain evidence="20 21">93TX-2</strain>
    </source>
</reference>
<sequence>MDVVTEERALRQRAKGNSRQLESRLVEALKTATPTKPAKTPKMALHDKFDGTRAKAETFASQVNLHFMGNLEAFDNDRSKLVFTLTHLTGQASSWAMPFTRMLAAKEELTNDQFWESFSGMYFDSKKKTNAEKALRLLKQTKSVAHYTHAFTVHAYGSGWEVPTLISHYRQGLKKEVRMAIVLARATFETLESVSKLALQIDNELNGAEAATTTSNHPVADPNAMDLSAFRGQLSEPEKLAMMRNGQCFRCGVKGHCVSFVNATSNHNPCVFITSQIIPTNSFRATPTIPTLPPRFLIDSGATHNVLSLRYAEAAGLLESTTLSERVITGFNGSKSRATYDIQLSTADNPTPLTFIITKLKDTCDGILGMPWLRDHGQRVNWEKGLVRDSNPSRPATKQEERTGALSEGGRRTEVSPTSAVCTAGLDTSNVLATIPSATEVCQVDHNLSYRPHREAKTIALATHPPHRQLANETPVDDAGPEIAVKKEDRMARQPASNNSSRPEITVDGNDRVKGIQPWGKEHKTARTSWSTSARIAVEAKRAANTPKLEIEQVVPRCYHRHLNMFRKKEAQTLPPRQKYDFRVELTPGATPQASRIIPLSPAENTALETLVEEGLSNGTIRRMMSPWAAPVFFTGKKDGNLRPCFDYRKLNAVTVKNKYPLLLTMDLVDSLLDANRFTKLDLRNAYGNLRVAEGNEDKLAFICKAGQFAPLTMPFGPTGAPGYFQYFIQDIFVGRIGRNAAAYLDDILVYTQAEEDHEAAVGSILDTLSRHHLWLKPEKCEFSKEEVKYLGLLISRIGYGWTRGKYHFSGTARPLHDLTKKTTEYVWDTRCQEAFDALKLAFTTAPVLKIANPYKGFILECDCSDFALGAILSQVCETDSELHPVVFLSRSLIQAERNYQIFDKELLAIVASFKEWRHYLEGNPHRLKAIVYTDHRNLESFMTTKELTRRQARWAETMGCFDFDIVFRPGRQSTKPDALSRQPDLAPAKGDKLTFGQLLHPKNITPDTFTEVAEVAEFESWFQGEEIEAEEVDQWFHIDVMGAETEEGEKGRIRTDLELLDRVRELSKENDWKEGSRHSYKEGIWYDGDRVVVPNDPHLRREITRSRHDSKLAGHPGRARTLALVRRCFTWRTVRRFVNTYVDGCDSCQRVKPVTQQPFGTLEPMPIPAGPWTDISYDLITDLPESDSYNCILTVVDRLTKMSHFIPCRKDLSASGLADLMLRHVWKLHGTPKTIVSDRGSIFISQITEELDKKLGIRLHPSTAYHPRTDGQSEIVNKAVEQYIRHFVGYHQDDWEQLLPTAEFAYNNNQHSATGVSPFKGNYGYDPIYGGIPSSDQCIPEVGGRLKAVKEVQEELKFCLEEAQETMRRQFNKTVRTTPKWKEGDMVWLNSKHISTTRPSAKFEHRWLGPFPIQSQISTSAYKLILPLSMKGVDPVFHVSVLRKQQPDLIQGRRQEEPKAVEVKGVEEWEVEEYWTAEGREGRRDTLLAGRGTGRRRIHGSRNQT</sequence>
<evidence type="ECO:0000256" key="9">
    <source>
        <dbReference type="ARBA" id="ARBA00022842"/>
    </source>
</evidence>
<dbReference type="Pfam" id="PF13650">
    <property type="entry name" value="Asp_protease_2"/>
    <property type="match status" value="1"/>
</dbReference>
<dbReference type="FunFam" id="3.10.20.370:FF:000001">
    <property type="entry name" value="Retrovirus-related Pol polyprotein from transposon 17.6-like protein"/>
    <property type="match status" value="1"/>
</dbReference>
<dbReference type="Pfam" id="PF17919">
    <property type="entry name" value="RT_RNaseH_2"/>
    <property type="match status" value="1"/>
</dbReference>
<dbReference type="PROSITE" id="PS50994">
    <property type="entry name" value="INTEGRASE"/>
    <property type="match status" value="1"/>
</dbReference>
<keyword evidence="21" id="KW-1185">Reference proteome</keyword>
<keyword evidence="1" id="KW-0645">Protease</keyword>
<dbReference type="SUPFAM" id="SSF53098">
    <property type="entry name" value="Ribonuclease H-like"/>
    <property type="match status" value="1"/>
</dbReference>
<keyword evidence="6" id="KW-0064">Aspartyl protease</keyword>
<dbReference type="Pfam" id="PF17921">
    <property type="entry name" value="Integrase_H2C2"/>
    <property type="match status" value="1"/>
</dbReference>
<proteinExistence type="predicted"/>
<feature type="compositionally biased region" description="Basic and acidic residues" evidence="17">
    <location>
        <begin position="397"/>
        <end position="414"/>
    </location>
</feature>
<dbReference type="GO" id="GO:0005634">
    <property type="term" value="C:nucleus"/>
    <property type="evidence" value="ECO:0007669"/>
    <property type="project" value="UniProtKB-ARBA"/>
</dbReference>
<evidence type="ECO:0000256" key="16">
    <source>
        <dbReference type="ARBA" id="ARBA00023268"/>
    </source>
</evidence>
<keyword evidence="3" id="KW-0548">Nucleotidyltransferase</keyword>
<comment type="caution">
    <text evidence="20">The sequence shown here is derived from an EMBL/GenBank/DDBJ whole genome shotgun (WGS) entry which is preliminary data.</text>
</comment>
<dbReference type="Gene3D" id="3.30.70.270">
    <property type="match status" value="2"/>
</dbReference>
<dbReference type="VEuPathDB" id="FungiDB:PSTT_03701"/>
<evidence type="ECO:0000256" key="6">
    <source>
        <dbReference type="ARBA" id="ARBA00022750"/>
    </source>
</evidence>
<gene>
    <name evidence="20" type="ORF">PSHT_05141</name>
</gene>
<keyword evidence="11" id="KW-0229">DNA integration</keyword>
<dbReference type="InterPro" id="IPR001584">
    <property type="entry name" value="Integrase_cat-core"/>
</dbReference>
<dbReference type="GO" id="GO:0003677">
    <property type="term" value="F:DNA binding"/>
    <property type="evidence" value="ECO:0007669"/>
    <property type="project" value="UniProtKB-KW"/>
</dbReference>
<dbReference type="Gene3D" id="3.30.420.10">
    <property type="entry name" value="Ribonuclease H-like superfamily/Ribonuclease H"/>
    <property type="match status" value="1"/>
</dbReference>
<evidence type="ECO:0000256" key="1">
    <source>
        <dbReference type="ARBA" id="ARBA00022670"/>
    </source>
</evidence>
<keyword evidence="7" id="KW-0255">Endonuclease</keyword>
<dbReference type="InterPro" id="IPR041577">
    <property type="entry name" value="RT_RNaseH_2"/>
</dbReference>
<dbReference type="InterPro" id="IPR050951">
    <property type="entry name" value="Retrovirus_Pol_polyprotein"/>
</dbReference>
<dbReference type="Pfam" id="PF00665">
    <property type="entry name" value="rve"/>
    <property type="match status" value="1"/>
</dbReference>
<keyword evidence="10" id="KW-0694">RNA-binding</keyword>
<dbReference type="Pfam" id="PF19259">
    <property type="entry name" value="Ty3_capsid"/>
    <property type="match status" value="1"/>
</dbReference>
<evidence type="ECO:0000256" key="15">
    <source>
        <dbReference type="ARBA" id="ARBA00023172"/>
    </source>
</evidence>
<dbReference type="InterPro" id="IPR041588">
    <property type="entry name" value="Integrase_H2C2"/>
</dbReference>
<evidence type="ECO:0000256" key="8">
    <source>
        <dbReference type="ARBA" id="ARBA00022801"/>
    </source>
</evidence>
<dbReference type="Gene3D" id="3.10.10.10">
    <property type="entry name" value="HIV Type 1 Reverse Transcriptase, subunit A, domain 1"/>
    <property type="match status" value="1"/>
</dbReference>
<keyword evidence="15" id="KW-0233">DNA recombination</keyword>
<dbReference type="Pfam" id="PF00078">
    <property type="entry name" value="RVT_1"/>
    <property type="match status" value="1"/>
</dbReference>
<dbReference type="GO" id="GO:0046872">
    <property type="term" value="F:metal ion binding"/>
    <property type="evidence" value="ECO:0007669"/>
    <property type="project" value="UniProtKB-KW"/>
</dbReference>
<evidence type="ECO:0000259" key="19">
    <source>
        <dbReference type="PROSITE" id="PS50994"/>
    </source>
</evidence>
<evidence type="ECO:0000313" key="20">
    <source>
        <dbReference type="EMBL" id="POW19016.1"/>
    </source>
</evidence>
<dbReference type="PANTHER" id="PTHR37984">
    <property type="entry name" value="PROTEIN CBG26694"/>
    <property type="match status" value="1"/>
</dbReference>
<dbReference type="InterPro" id="IPR043128">
    <property type="entry name" value="Rev_trsase/Diguanyl_cyclase"/>
</dbReference>
<dbReference type="GO" id="GO:0003723">
    <property type="term" value="F:RNA binding"/>
    <property type="evidence" value="ECO:0007669"/>
    <property type="project" value="UniProtKB-KW"/>
</dbReference>
<evidence type="ECO:0000313" key="21">
    <source>
        <dbReference type="Proteomes" id="UP000238274"/>
    </source>
</evidence>
<evidence type="ECO:0000256" key="13">
    <source>
        <dbReference type="ARBA" id="ARBA00022932"/>
    </source>
</evidence>
<keyword evidence="12" id="KW-0695">RNA-directed DNA polymerase</keyword>
<reference evidence="21" key="3">
    <citation type="journal article" date="2018" name="Mol. Plant Microbe Interact.">
        <title>Genome sequence resources for the wheat stripe rust pathogen (Puccinia striiformis f. sp. tritici) and the barley stripe rust pathogen (Puccinia striiformis f. sp. hordei).</title>
        <authorList>
            <person name="Xia C."/>
            <person name="Wang M."/>
            <person name="Yin C."/>
            <person name="Cornejo O.E."/>
            <person name="Hulbert S.H."/>
            <person name="Chen X."/>
        </authorList>
    </citation>
    <scope>NUCLEOTIDE SEQUENCE [LARGE SCALE GENOMIC DNA]</scope>
    <source>
        <strain evidence="21">93TX-2</strain>
    </source>
</reference>
<dbReference type="GO" id="GO:0006310">
    <property type="term" value="P:DNA recombination"/>
    <property type="evidence" value="ECO:0007669"/>
    <property type="project" value="UniProtKB-KW"/>
</dbReference>
<dbReference type="Pfam" id="PF24626">
    <property type="entry name" value="SH3_Tf2-1"/>
    <property type="match status" value="1"/>
</dbReference>
<dbReference type="PANTHER" id="PTHR37984:SF5">
    <property type="entry name" value="PROTEIN NYNRIN-LIKE"/>
    <property type="match status" value="1"/>
</dbReference>
<dbReference type="InterPro" id="IPR000477">
    <property type="entry name" value="RT_dom"/>
</dbReference>
<keyword evidence="2" id="KW-0808">Transferase</keyword>
<keyword evidence="14" id="KW-0238">DNA-binding</keyword>
<dbReference type="EMBL" id="PKSM01000056">
    <property type="protein sequence ID" value="POW19016.1"/>
    <property type="molecule type" value="Genomic_DNA"/>
</dbReference>
<dbReference type="CDD" id="cd01647">
    <property type="entry name" value="RT_LTR"/>
    <property type="match status" value="1"/>
</dbReference>
<protein>
    <submittedName>
        <fullName evidence="20">Uncharacterized protein</fullName>
    </submittedName>
</protein>
<feature type="region of interest" description="Disordered" evidence="17">
    <location>
        <begin position="1483"/>
        <end position="1506"/>
    </location>
</feature>
<evidence type="ECO:0000256" key="11">
    <source>
        <dbReference type="ARBA" id="ARBA00022908"/>
    </source>
</evidence>
<dbReference type="SUPFAM" id="SSF50630">
    <property type="entry name" value="Acid proteases"/>
    <property type="match status" value="1"/>
</dbReference>
<dbReference type="GO" id="GO:0003887">
    <property type="term" value="F:DNA-directed DNA polymerase activity"/>
    <property type="evidence" value="ECO:0007669"/>
    <property type="project" value="UniProtKB-KW"/>
</dbReference>
<feature type="domain" description="Integrase catalytic" evidence="19">
    <location>
        <begin position="1168"/>
        <end position="1327"/>
    </location>
</feature>
<evidence type="ECO:0000256" key="17">
    <source>
        <dbReference type="SAM" id="MobiDB-lite"/>
    </source>
</evidence>
<dbReference type="Gene3D" id="2.40.70.10">
    <property type="entry name" value="Acid Proteases"/>
    <property type="match status" value="1"/>
</dbReference>
<dbReference type="InterPro" id="IPR021109">
    <property type="entry name" value="Peptidase_aspartic_dom_sf"/>
</dbReference>
<feature type="region of interest" description="Disordered" evidence="17">
    <location>
        <begin position="488"/>
        <end position="530"/>
    </location>
</feature>
<evidence type="ECO:0000256" key="7">
    <source>
        <dbReference type="ARBA" id="ARBA00022759"/>
    </source>
</evidence>
<feature type="region of interest" description="Disordered" evidence="17">
    <location>
        <begin position="386"/>
        <end position="416"/>
    </location>
</feature>
<reference evidence="21" key="2">
    <citation type="journal article" date="2018" name="BMC Genomics">
        <title>Genomic insights into host adaptation between the wheat stripe rust pathogen (Puccinia striiformis f. sp. tritici) and the barley stripe rust pathogen (Puccinia striiformis f. sp. hordei).</title>
        <authorList>
            <person name="Xia C."/>
            <person name="Wang M."/>
            <person name="Yin C."/>
            <person name="Cornejo O.E."/>
            <person name="Hulbert S.H."/>
            <person name="Chen X."/>
        </authorList>
    </citation>
    <scope>NUCLEOTIDE SEQUENCE [LARGE SCALE GENOMIC DNA]</scope>
    <source>
        <strain evidence="21">93TX-2</strain>
    </source>
</reference>
<dbReference type="Gene3D" id="1.10.340.70">
    <property type="match status" value="1"/>
</dbReference>
<feature type="compositionally biased region" description="Basic and acidic residues" evidence="17">
    <location>
        <begin position="509"/>
        <end position="525"/>
    </location>
</feature>
<evidence type="ECO:0000256" key="12">
    <source>
        <dbReference type="ARBA" id="ARBA00022918"/>
    </source>
</evidence>
<evidence type="ECO:0000256" key="3">
    <source>
        <dbReference type="ARBA" id="ARBA00022695"/>
    </source>
</evidence>
<evidence type="ECO:0000256" key="2">
    <source>
        <dbReference type="ARBA" id="ARBA00022679"/>
    </source>
</evidence>
<dbReference type="Gene3D" id="3.10.20.370">
    <property type="match status" value="1"/>
</dbReference>
<keyword evidence="5" id="KW-0479">Metal-binding</keyword>
<dbReference type="GO" id="GO:0004190">
    <property type="term" value="F:aspartic-type endopeptidase activity"/>
    <property type="evidence" value="ECO:0007669"/>
    <property type="project" value="UniProtKB-KW"/>
</dbReference>
<keyword evidence="4" id="KW-0540">Nuclease</keyword>
<dbReference type="VEuPathDB" id="FungiDB:PSHT_05141"/>
<dbReference type="CDD" id="cd09274">
    <property type="entry name" value="RNase_HI_RT_Ty3"/>
    <property type="match status" value="1"/>
</dbReference>
<organism evidence="20 21">
    <name type="scientific">Puccinia striiformis</name>
    <dbReference type="NCBI Taxonomy" id="27350"/>
    <lineage>
        <taxon>Eukaryota</taxon>
        <taxon>Fungi</taxon>
        <taxon>Dikarya</taxon>
        <taxon>Basidiomycota</taxon>
        <taxon>Pucciniomycotina</taxon>
        <taxon>Pucciniomycetes</taxon>
        <taxon>Pucciniales</taxon>
        <taxon>Pucciniaceae</taxon>
        <taxon>Puccinia</taxon>
    </lineage>
</organism>
<evidence type="ECO:0000256" key="10">
    <source>
        <dbReference type="ARBA" id="ARBA00022884"/>
    </source>
</evidence>
<dbReference type="InterPro" id="IPR045358">
    <property type="entry name" value="Ty3_capsid"/>
</dbReference>
<keyword evidence="9" id="KW-0460">Magnesium</keyword>
<keyword evidence="8" id="KW-0378">Hydrolase</keyword>
<dbReference type="CDD" id="cd00303">
    <property type="entry name" value="retropepsin_like"/>
    <property type="match status" value="1"/>
</dbReference>
<evidence type="ECO:0000256" key="5">
    <source>
        <dbReference type="ARBA" id="ARBA00022723"/>
    </source>
</evidence>
<dbReference type="OrthoDB" id="2505288at2759"/>
<name>A0A2S4WB68_9BASI</name>
<dbReference type="GO" id="GO:0004519">
    <property type="term" value="F:endonuclease activity"/>
    <property type="evidence" value="ECO:0007669"/>
    <property type="project" value="UniProtKB-KW"/>
</dbReference>
<dbReference type="GO" id="GO:0015074">
    <property type="term" value="P:DNA integration"/>
    <property type="evidence" value="ECO:0007669"/>
    <property type="project" value="UniProtKB-KW"/>
</dbReference>
<dbReference type="GO" id="GO:0006508">
    <property type="term" value="P:proteolysis"/>
    <property type="evidence" value="ECO:0007669"/>
    <property type="project" value="UniProtKB-KW"/>
</dbReference>
<feature type="domain" description="Reverse transcriptase" evidence="18">
    <location>
        <begin position="616"/>
        <end position="795"/>
    </location>
</feature>
<dbReference type="SUPFAM" id="SSF56672">
    <property type="entry name" value="DNA/RNA polymerases"/>
    <property type="match status" value="1"/>
</dbReference>
<feature type="compositionally biased region" description="Basic residues" evidence="17">
    <location>
        <begin position="1494"/>
        <end position="1506"/>
    </location>
</feature>
<dbReference type="InterPro" id="IPR043502">
    <property type="entry name" value="DNA/RNA_pol_sf"/>
</dbReference>
<dbReference type="InterPro" id="IPR036397">
    <property type="entry name" value="RNaseH_sf"/>
</dbReference>
<dbReference type="InterPro" id="IPR056924">
    <property type="entry name" value="SH3_Tf2-1"/>
</dbReference>
<evidence type="ECO:0000256" key="14">
    <source>
        <dbReference type="ARBA" id="ARBA00023125"/>
    </source>
</evidence>
<dbReference type="PROSITE" id="PS50878">
    <property type="entry name" value="RT_POL"/>
    <property type="match status" value="1"/>
</dbReference>
<dbReference type="GO" id="GO:0003964">
    <property type="term" value="F:RNA-directed DNA polymerase activity"/>
    <property type="evidence" value="ECO:0007669"/>
    <property type="project" value="UniProtKB-KW"/>
</dbReference>
<keyword evidence="13" id="KW-0239">DNA-directed DNA polymerase</keyword>
<keyword evidence="16" id="KW-0511">Multifunctional enzyme</keyword>
<dbReference type="VEuPathDB" id="FungiDB:PSTT_05277"/>
<accession>A0A2S4WB68</accession>